<dbReference type="PROSITE" id="PS00108">
    <property type="entry name" value="PROTEIN_KINASE_ST"/>
    <property type="match status" value="1"/>
</dbReference>
<keyword evidence="5" id="KW-0418">Kinase</keyword>
<dbReference type="GO" id="GO:0035556">
    <property type="term" value="P:intracellular signal transduction"/>
    <property type="evidence" value="ECO:0007669"/>
    <property type="project" value="TreeGrafter"/>
</dbReference>
<feature type="region of interest" description="Disordered" evidence="10">
    <location>
        <begin position="27"/>
        <end position="63"/>
    </location>
</feature>
<dbReference type="InterPro" id="IPR017441">
    <property type="entry name" value="Protein_kinase_ATP_BS"/>
</dbReference>
<dbReference type="STRING" id="1077348.A0A2G8S5F8"/>
<accession>A0A2G8S5F8</accession>
<evidence type="ECO:0000256" key="3">
    <source>
        <dbReference type="ARBA" id="ARBA00022679"/>
    </source>
</evidence>
<dbReference type="AlphaFoldDB" id="A0A2G8S5F8"/>
<feature type="compositionally biased region" description="Pro residues" evidence="10">
    <location>
        <begin position="87"/>
        <end position="96"/>
    </location>
</feature>
<keyword evidence="3" id="KW-0808">Transferase</keyword>
<dbReference type="SMART" id="SM00220">
    <property type="entry name" value="S_TKc"/>
    <property type="match status" value="1"/>
</dbReference>
<evidence type="ECO:0000256" key="9">
    <source>
        <dbReference type="PROSITE-ProRule" id="PRU10141"/>
    </source>
</evidence>
<evidence type="ECO:0000256" key="5">
    <source>
        <dbReference type="ARBA" id="ARBA00022777"/>
    </source>
</evidence>
<dbReference type="PANTHER" id="PTHR24356">
    <property type="entry name" value="SERINE/THREONINE-PROTEIN KINASE"/>
    <property type="match status" value="1"/>
</dbReference>
<dbReference type="InterPro" id="IPR050236">
    <property type="entry name" value="Ser_Thr_kinase_AGC"/>
</dbReference>
<dbReference type="InterPro" id="IPR000719">
    <property type="entry name" value="Prot_kinase_dom"/>
</dbReference>
<dbReference type="GO" id="GO:0004674">
    <property type="term" value="F:protein serine/threonine kinase activity"/>
    <property type="evidence" value="ECO:0007669"/>
    <property type="project" value="UniProtKB-KW"/>
</dbReference>
<proteinExistence type="predicted"/>
<evidence type="ECO:0000256" key="1">
    <source>
        <dbReference type="ARBA" id="ARBA00012513"/>
    </source>
</evidence>
<feature type="domain" description="Protein kinase" evidence="11">
    <location>
        <begin position="235"/>
        <end position="507"/>
    </location>
</feature>
<dbReference type="InterPro" id="IPR008271">
    <property type="entry name" value="Ser/Thr_kinase_AS"/>
</dbReference>
<dbReference type="CDD" id="cd00180">
    <property type="entry name" value="PKc"/>
    <property type="match status" value="1"/>
</dbReference>
<dbReference type="PANTHER" id="PTHR24356:SF418">
    <property type="entry name" value="SERINE_THREONINE-PROTEIN KINASE WARTS"/>
    <property type="match status" value="1"/>
</dbReference>
<evidence type="ECO:0000259" key="11">
    <source>
        <dbReference type="PROSITE" id="PS50011"/>
    </source>
</evidence>
<dbReference type="OrthoDB" id="10252171at2759"/>
<feature type="compositionally biased region" description="Low complexity" evidence="10">
    <location>
        <begin position="138"/>
        <end position="156"/>
    </location>
</feature>
<dbReference type="SUPFAM" id="SSF56112">
    <property type="entry name" value="Protein kinase-like (PK-like)"/>
    <property type="match status" value="1"/>
</dbReference>
<feature type="region of interest" description="Disordered" evidence="10">
    <location>
        <begin position="83"/>
        <end position="125"/>
    </location>
</feature>
<feature type="compositionally biased region" description="Polar residues" evidence="10">
    <location>
        <begin position="161"/>
        <end position="172"/>
    </location>
</feature>
<protein>
    <recommendedName>
        <fullName evidence="1">non-specific serine/threonine protein kinase</fullName>
        <ecNumber evidence="1">2.7.11.1</ecNumber>
    </recommendedName>
</protein>
<gene>
    <name evidence="12" type="ORF">GSI_09061</name>
</gene>
<dbReference type="Pfam" id="PF00069">
    <property type="entry name" value="Pkinase"/>
    <property type="match status" value="1"/>
</dbReference>
<evidence type="ECO:0000256" key="6">
    <source>
        <dbReference type="ARBA" id="ARBA00022840"/>
    </source>
</evidence>
<dbReference type="Gene3D" id="1.10.510.10">
    <property type="entry name" value="Transferase(Phosphotransferase) domain 1"/>
    <property type="match status" value="1"/>
</dbReference>
<dbReference type="GO" id="GO:0005524">
    <property type="term" value="F:ATP binding"/>
    <property type="evidence" value="ECO:0007669"/>
    <property type="project" value="UniProtKB-UniRule"/>
</dbReference>
<feature type="compositionally biased region" description="Basic and acidic residues" evidence="10">
    <location>
        <begin position="116"/>
        <end position="125"/>
    </location>
</feature>
<dbReference type="PROSITE" id="PS00107">
    <property type="entry name" value="PROTEIN_KINASE_ATP"/>
    <property type="match status" value="1"/>
</dbReference>
<feature type="compositionally biased region" description="Low complexity" evidence="10">
    <location>
        <begin position="173"/>
        <end position="193"/>
    </location>
</feature>
<dbReference type="EMBL" id="AYKW01000023">
    <property type="protein sequence ID" value="PIL29013.1"/>
    <property type="molecule type" value="Genomic_DNA"/>
</dbReference>
<keyword evidence="13" id="KW-1185">Reference proteome</keyword>
<dbReference type="Gene3D" id="3.30.200.20">
    <property type="entry name" value="Phosphorylase Kinase, domain 1"/>
    <property type="match status" value="1"/>
</dbReference>
<evidence type="ECO:0000256" key="4">
    <source>
        <dbReference type="ARBA" id="ARBA00022741"/>
    </source>
</evidence>
<name>A0A2G8S5F8_9APHY</name>
<keyword evidence="6 9" id="KW-0067">ATP-binding</keyword>
<dbReference type="EC" id="2.7.11.1" evidence="1"/>
<keyword evidence="2" id="KW-0723">Serine/threonine-protein kinase</keyword>
<feature type="region of interest" description="Disordered" evidence="10">
    <location>
        <begin position="137"/>
        <end position="193"/>
    </location>
</feature>
<evidence type="ECO:0000256" key="10">
    <source>
        <dbReference type="SAM" id="MobiDB-lite"/>
    </source>
</evidence>
<evidence type="ECO:0000313" key="13">
    <source>
        <dbReference type="Proteomes" id="UP000230002"/>
    </source>
</evidence>
<keyword evidence="4 9" id="KW-0547">Nucleotide-binding</keyword>
<dbReference type="InterPro" id="IPR011009">
    <property type="entry name" value="Kinase-like_dom_sf"/>
</dbReference>
<comment type="catalytic activity">
    <reaction evidence="8">
        <text>L-seryl-[protein] + ATP = O-phospho-L-seryl-[protein] + ADP + H(+)</text>
        <dbReference type="Rhea" id="RHEA:17989"/>
        <dbReference type="Rhea" id="RHEA-COMP:9863"/>
        <dbReference type="Rhea" id="RHEA-COMP:11604"/>
        <dbReference type="ChEBI" id="CHEBI:15378"/>
        <dbReference type="ChEBI" id="CHEBI:29999"/>
        <dbReference type="ChEBI" id="CHEBI:30616"/>
        <dbReference type="ChEBI" id="CHEBI:83421"/>
        <dbReference type="ChEBI" id="CHEBI:456216"/>
        <dbReference type="EC" id="2.7.11.1"/>
    </reaction>
</comment>
<comment type="caution">
    <text evidence="12">The sequence shown here is derived from an EMBL/GenBank/DDBJ whole genome shotgun (WGS) entry which is preliminary data.</text>
</comment>
<evidence type="ECO:0000256" key="7">
    <source>
        <dbReference type="ARBA" id="ARBA00047899"/>
    </source>
</evidence>
<dbReference type="Proteomes" id="UP000230002">
    <property type="component" value="Unassembled WGS sequence"/>
</dbReference>
<evidence type="ECO:0000256" key="8">
    <source>
        <dbReference type="ARBA" id="ARBA00048679"/>
    </source>
</evidence>
<feature type="binding site" evidence="9">
    <location>
        <position position="264"/>
    </location>
    <ligand>
        <name>ATP</name>
        <dbReference type="ChEBI" id="CHEBI:30616"/>
    </ligand>
</feature>
<dbReference type="PROSITE" id="PS50011">
    <property type="entry name" value="PROTEIN_KINASE_DOM"/>
    <property type="match status" value="1"/>
</dbReference>
<comment type="catalytic activity">
    <reaction evidence="7">
        <text>L-threonyl-[protein] + ATP = O-phospho-L-threonyl-[protein] + ADP + H(+)</text>
        <dbReference type="Rhea" id="RHEA:46608"/>
        <dbReference type="Rhea" id="RHEA-COMP:11060"/>
        <dbReference type="Rhea" id="RHEA-COMP:11605"/>
        <dbReference type="ChEBI" id="CHEBI:15378"/>
        <dbReference type="ChEBI" id="CHEBI:30013"/>
        <dbReference type="ChEBI" id="CHEBI:30616"/>
        <dbReference type="ChEBI" id="CHEBI:61977"/>
        <dbReference type="ChEBI" id="CHEBI:456216"/>
        <dbReference type="EC" id="2.7.11.1"/>
    </reaction>
</comment>
<organism evidence="12 13">
    <name type="scientific">Ganoderma sinense ZZ0214-1</name>
    <dbReference type="NCBI Taxonomy" id="1077348"/>
    <lineage>
        <taxon>Eukaryota</taxon>
        <taxon>Fungi</taxon>
        <taxon>Dikarya</taxon>
        <taxon>Basidiomycota</taxon>
        <taxon>Agaricomycotina</taxon>
        <taxon>Agaricomycetes</taxon>
        <taxon>Polyporales</taxon>
        <taxon>Polyporaceae</taxon>
        <taxon>Ganoderma</taxon>
    </lineage>
</organism>
<evidence type="ECO:0000256" key="2">
    <source>
        <dbReference type="ARBA" id="ARBA00022527"/>
    </source>
</evidence>
<reference evidence="12 13" key="1">
    <citation type="journal article" date="2015" name="Sci. Rep.">
        <title>Chromosome-level genome map provides insights into diverse defense mechanisms in the medicinal fungus Ganoderma sinense.</title>
        <authorList>
            <person name="Zhu Y."/>
            <person name="Xu J."/>
            <person name="Sun C."/>
            <person name="Zhou S."/>
            <person name="Xu H."/>
            <person name="Nelson D.R."/>
            <person name="Qian J."/>
            <person name="Song J."/>
            <person name="Luo H."/>
            <person name="Xiang L."/>
            <person name="Li Y."/>
            <person name="Xu Z."/>
            <person name="Ji A."/>
            <person name="Wang L."/>
            <person name="Lu S."/>
            <person name="Hayward A."/>
            <person name="Sun W."/>
            <person name="Li X."/>
            <person name="Schwartz D.C."/>
            <person name="Wang Y."/>
            <person name="Chen S."/>
        </authorList>
    </citation>
    <scope>NUCLEOTIDE SEQUENCE [LARGE SCALE GENOMIC DNA]</scope>
    <source>
        <strain evidence="12 13">ZZ0214-1</strain>
    </source>
</reference>
<sequence>MTGPPIARSFLNMDTTGIYEKPAALTAPDAHVRKYRDVGVQTDGDEDPSEPKPPRKGPQILKGTGHYLAKKLGWIRKHVSGASIEAQPPPSPPPPHLRSAVPERPLRPRSISLDSTCRDAGREMPDGKLYTAQDLNSSHHASSLPAQPAASPPHALGASELNLSDATSPLSDSPSPRVSSGTTSRSSASSITAPRVEKIGVNWRGPIHAPPSEPRHWTVIQRNNILIPPLEEGKWTTGGVLGSGGFARVYEVFNAAIQEACALKVVRVGRKMSGSACTGIINELKVLSVLASDESPPPFLLQPCLSDSLWAWQSSSGNLHILTEVCEGGSLAEYRFRIGYDSLVAATAEIISGLYWLHKHGIVHHDLKPQNVLVSGNGHCVIADYGGARFLNDKGKLIRGNNTPVVMTTSFAAPEVLMSLEDGECLEYDEAADYWSLGLTVVSMFLPDEYLPGTSDRALMAFRLGKLGQELRGNGVPAELQAFIMDLLCMDPEERCRYPAITKQRLFQHLDWADVENLTRPVIPIRDLVCDAHGWEYPPLVAHKAQDSTADFFEELRAHNLALEVDDSYDVVSHHAHMNRCLAGRVIPRF</sequence>
<evidence type="ECO:0000313" key="12">
    <source>
        <dbReference type="EMBL" id="PIL29013.1"/>
    </source>
</evidence>